<feature type="region of interest" description="Disordered" evidence="1">
    <location>
        <begin position="105"/>
        <end position="174"/>
    </location>
</feature>
<dbReference type="AlphaFoldDB" id="A0A6G1CAI9"/>
<gene>
    <name evidence="2" type="ORF">E2562_028111</name>
</gene>
<organism evidence="2 3">
    <name type="scientific">Oryza meyeriana var. granulata</name>
    <dbReference type="NCBI Taxonomy" id="110450"/>
    <lineage>
        <taxon>Eukaryota</taxon>
        <taxon>Viridiplantae</taxon>
        <taxon>Streptophyta</taxon>
        <taxon>Embryophyta</taxon>
        <taxon>Tracheophyta</taxon>
        <taxon>Spermatophyta</taxon>
        <taxon>Magnoliopsida</taxon>
        <taxon>Liliopsida</taxon>
        <taxon>Poales</taxon>
        <taxon>Poaceae</taxon>
        <taxon>BOP clade</taxon>
        <taxon>Oryzoideae</taxon>
        <taxon>Oryzeae</taxon>
        <taxon>Oryzinae</taxon>
        <taxon>Oryza</taxon>
        <taxon>Oryza meyeriana</taxon>
    </lineage>
</organism>
<sequence>MAFIREAESARCLPFGKERRSDGKAQNGNGTDVAYLPPWSFELKAAVNATLTSLATATVELRAKRCCCVALGFLAVTVGTSESGMACGAHEEELVAVVLQKLQAHRWPPRRSSRQQTPRRQGRRGNTPSPNRCSPVRPRQVLRATRRSGITVDPTSTGGGAVRSTLSSAIVVHH</sequence>
<reference evidence="2 3" key="1">
    <citation type="submission" date="2019-11" db="EMBL/GenBank/DDBJ databases">
        <title>Whole genome sequence of Oryza granulata.</title>
        <authorList>
            <person name="Li W."/>
        </authorList>
    </citation>
    <scope>NUCLEOTIDE SEQUENCE [LARGE SCALE GENOMIC DNA]</scope>
    <source>
        <strain evidence="3">cv. Menghai</strain>
        <tissue evidence="2">Leaf</tissue>
    </source>
</reference>
<proteinExistence type="predicted"/>
<name>A0A6G1CAI9_9ORYZ</name>
<evidence type="ECO:0000313" key="2">
    <source>
        <dbReference type="EMBL" id="KAF0896814.1"/>
    </source>
</evidence>
<keyword evidence="3" id="KW-1185">Reference proteome</keyword>
<dbReference type="EMBL" id="SPHZ02000010">
    <property type="protein sequence ID" value="KAF0896814.1"/>
    <property type="molecule type" value="Genomic_DNA"/>
</dbReference>
<comment type="caution">
    <text evidence="2">The sequence shown here is derived from an EMBL/GenBank/DDBJ whole genome shotgun (WGS) entry which is preliminary data.</text>
</comment>
<evidence type="ECO:0000256" key="1">
    <source>
        <dbReference type="SAM" id="MobiDB-lite"/>
    </source>
</evidence>
<evidence type="ECO:0000313" key="3">
    <source>
        <dbReference type="Proteomes" id="UP000479710"/>
    </source>
</evidence>
<accession>A0A6G1CAI9</accession>
<dbReference type="Proteomes" id="UP000479710">
    <property type="component" value="Unassembled WGS sequence"/>
</dbReference>
<protein>
    <submittedName>
        <fullName evidence="2">Uncharacterized protein</fullName>
    </submittedName>
</protein>